<feature type="region of interest" description="Disordered" evidence="1">
    <location>
        <begin position="188"/>
        <end position="238"/>
    </location>
</feature>
<protein>
    <submittedName>
        <fullName evidence="2">Uncharacterized protein</fullName>
    </submittedName>
</protein>
<name>A0A1Y2IUE6_TRAC3</name>
<evidence type="ECO:0000313" key="2">
    <source>
        <dbReference type="EMBL" id="OSD04756.1"/>
    </source>
</evidence>
<sequence>MHTVRKISYSTPKRRDRGQPEGKMYSTAAESCPPTPSAYSFHDRPDARPTIEQIAMGLHISRTPHALPHRPPHPHSLHLTNNRRSTDSPRAASHSHLLTRPSAQTRRASMSAVVLPPPPPRSSLKKTSRPTTAESSLLTTSASDASISTMTTLTSNGPATPRSVQSAPATSFPGKLRMEMLRLLPTRKGSLSSSLRSDSPSVMSPSSDDASSTGELAPRKVVRFSTGPEAQDAPPGPP</sequence>
<evidence type="ECO:0000313" key="3">
    <source>
        <dbReference type="Proteomes" id="UP000193067"/>
    </source>
</evidence>
<feature type="region of interest" description="Disordered" evidence="1">
    <location>
        <begin position="1"/>
        <end position="45"/>
    </location>
</feature>
<feature type="compositionally biased region" description="Basic residues" evidence="1">
    <location>
        <begin position="67"/>
        <end position="76"/>
    </location>
</feature>
<feature type="compositionally biased region" description="Polar residues" evidence="1">
    <location>
        <begin position="153"/>
        <end position="169"/>
    </location>
</feature>
<dbReference type="AlphaFoldDB" id="A0A1Y2IUE6"/>
<evidence type="ECO:0000256" key="1">
    <source>
        <dbReference type="SAM" id="MobiDB-lite"/>
    </source>
</evidence>
<feature type="region of interest" description="Disordered" evidence="1">
    <location>
        <begin position="63"/>
        <end position="175"/>
    </location>
</feature>
<keyword evidence="3" id="KW-1185">Reference proteome</keyword>
<feature type="compositionally biased region" description="Low complexity" evidence="1">
    <location>
        <begin position="129"/>
        <end position="152"/>
    </location>
</feature>
<reference evidence="2 3" key="1">
    <citation type="journal article" date="2015" name="Biotechnol. Biofuels">
        <title>Enhanced degradation of softwood versus hardwood by the white-rot fungus Pycnoporus coccineus.</title>
        <authorList>
            <person name="Couturier M."/>
            <person name="Navarro D."/>
            <person name="Chevret D."/>
            <person name="Henrissat B."/>
            <person name="Piumi F."/>
            <person name="Ruiz-Duenas F.J."/>
            <person name="Martinez A.T."/>
            <person name="Grigoriev I.V."/>
            <person name="Riley R."/>
            <person name="Lipzen A."/>
            <person name="Berrin J.G."/>
            <person name="Master E.R."/>
            <person name="Rosso M.N."/>
        </authorList>
    </citation>
    <scope>NUCLEOTIDE SEQUENCE [LARGE SCALE GENOMIC DNA]</scope>
    <source>
        <strain evidence="2 3">BRFM310</strain>
    </source>
</reference>
<dbReference type="EMBL" id="KZ084095">
    <property type="protein sequence ID" value="OSD04756.1"/>
    <property type="molecule type" value="Genomic_DNA"/>
</dbReference>
<dbReference type="OrthoDB" id="3265692at2759"/>
<feature type="compositionally biased region" description="Low complexity" evidence="1">
    <location>
        <begin position="190"/>
        <end position="212"/>
    </location>
</feature>
<proteinExistence type="predicted"/>
<dbReference type="Proteomes" id="UP000193067">
    <property type="component" value="Unassembled WGS sequence"/>
</dbReference>
<accession>A0A1Y2IUE6</accession>
<gene>
    <name evidence="2" type="ORF">PYCCODRAFT_1363128</name>
</gene>
<organism evidence="2 3">
    <name type="scientific">Trametes coccinea (strain BRFM310)</name>
    <name type="common">Pycnoporus coccineus</name>
    <dbReference type="NCBI Taxonomy" id="1353009"/>
    <lineage>
        <taxon>Eukaryota</taxon>
        <taxon>Fungi</taxon>
        <taxon>Dikarya</taxon>
        <taxon>Basidiomycota</taxon>
        <taxon>Agaricomycotina</taxon>
        <taxon>Agaricomycetes</taxon>
        <taxon>Polyporales</taxon>
        <taxon>Polyporaceae</taxon>
        <taxon>Trametes</taxon>
    </lineage>
</organism>